<evidence type="ECO:0000256" key="2">
    <source>
        <dbReference type="ARBA" id="ARBA00006783"/>
    </source>
</evidence>
<name>A0A218X9U7_PUNGR</name>
<feature type="region of interest" description="Disordered" evidence="7">
    <location>
        <begin position="144"/>
        <end position="183"/>
    </location>
</feature>
<protein>
    <recommendedName>
        <fullName evidence="8">HTH myb-type domain-containing protein</fullName>
    </recommendedName>
</protein>
<dbReference type="FunFam" id="1.10.10.60:FF:000002">
    <property type="entry name" value="Myb family transcription factor"/>
    <property type="match status" value="1"/>
</dbReference>
<evidence type="ECO:0000256" key="7">
    <source>
        <dbReference type="SAM" id="MobiDB-lite"/>
    </source>
</evidence>
<keyword evidence="3" id="KW-0805">Transcription regulation</keyword>
<evidence type="ECO:0000256" key="4">
    <source>
        <dbReference type="ARBA" id="ARBA00023054"/>
    </source>
</evidence>
<dbReference type="GeneID" id="116215600"/>
<dbReference type="AlphaFoldDB" id="A0A218X9U7"/>
<dbReference type="NCBIfam" id="TIGR01557">
    <property type="entry name" value="myb_SHAQKYF"/>
    <property type="match status" value="1"/>
</dbReference>
<dbReference type="PANTHER" id="PTHR31499">
    <property type="entry name" value="MYB FAMILY TRANSCRIPTION FACTOR PHL11"/>
    <property type="match status" value="1"/>
</dbReference>
<organism evidence="9 11">
    <name type="scientific">Punica granatum</name>
    <name type="common">Pomegranate</name>
    <dbReference type="NCBI Taxonomy" id="22663"/>
    <lineage>
        <taxon>Eukaryota</taxon>
        <taxon>Viridiplantae</taxon>
        <taxon>Streptophyta</taxon>
        <taxon>Embryophyta</taxon>
        <taxon>Tracheophyta</taxon>
        <taxon>Spermatophyta</taxon>
        <taxon>Magnoliopsida</taxon>
        <taxon>eudicotyledons</taxon>
        <taxon>Gunneridae</taxon>
        <taxon>Pentapetalae</taxon>
        <taxon>rosids</taxon>
        <taxon>malvids</taxon>
        <taxon>Myrtales</taxon>
        <taxon>Lythraceae</taxon>
        <taxon>Punica</taxon>
    </lineage>
</organism>
<evidence type="ECO:0000313" key="9">
    <source>
        <dbReference type="EMBL" id="OWM81737.1"/>
    </source>
</evidence>
<gene>
    <name evidence="9" type="ORF">CDL15_Pgr007775</name>
    <name evidence="10" type="ORF">CRG98_045042</name>
</gene>
<dbReference type="EMBL" id="PGOL01005841">
    <property type="protein sequence ID" value="PKI34505.1"/>
    <property type="molecule type" value="Genomic_DNA"/>
</dbReference>
<accession>A0A218X9U7</accession>
<evidence type="ECO:0000256" key="3">
    <source>
        <dbReference type="ARBA" id="ARBA00023015"/>
    </source>
</evidence>
<feature type="compositionally biased region" description="Low complexity" evidence="7">
    <location>
        <begin position="154"/>
        <end position="164"/>
    </location>
</feature>
<dbReference type="Pfam" id="PF00249">
    <property type="entry name" value="Myb_DNA-binding"/>
    <property type="match status" value="1"/>
</dbReference>
<keyword evidence="12" id="KW-1185">Reference proteome</keyword>
<evidence type="ECO:0000256" key="1">
    <source>
        <dbReference type="ARBA" id="ARBA00004123"/>
    </source>
</evidence>
<sequence length="258" mass="28901">MGSSRSRGPTKERLRWNDELHDRFVQAVNHLGGPDRATPKGIMKAMNVPGVDIYHVKSHLQKYRISKFVPESTNKGKFERRSISEMLPNFGTISTAQLKEALQMQTEIQRRLSDDFEVQRSLKLKMEAQGRYLERIAGEQQHCKIPTRKPPCKPLSSTSLPSLSDESDSITKDSESDSEANKIGTECTEEGQLLRAPKRARIDGSGLPYDANSFCDPSLLFSKEASSTASYGYNNELSSYIPWNQLGVCPSPLVPSFM</sequence>
<dbReference type="GO" id="GO:0003700">
    <property type="term" value="F:DNA-binding transcription factor activity"/>
    <property type="evidence" value="ECO:0007669"/>
    <property type="project" value="InterPro"/>
</dbReference>
<dbReference type="PANTHER" id="PTHR31499:SF79">
    <property type="entry name" value="HTH MYB-TYPE DOMAIN-CONTAINING PROTEIN"/>
    <property type="match status" value="1"/>
</dbReference>
<comment type="similarity">
    <text evidence="2">Belongs to the MYB-CC family.</text>
</comment>
<comment type="subcellular location">
    <subcellularLocation>
        <location evidence="1">Nucleus</location>
    </subcellularLocation>
</comment>
<reference evidence="9" key="2">
    <citation type="submission" date="2017-06" db="EMBL/GenBank/DDBJ databases">
        <title>The pomegranate genome and the genomics of punicalagin biosynthesis.</title>
        <authorList>
            <person name="Xu C."/>
        </authorList>
    </citation>
    <scope>NUCLEOTIDE SEQUENCE [LARGE SCALE GENOMIC DNA]</scope>
    <source>
        <tissue evidence="9">Fresh leaf</tissue>
    </source>
</reference>
<keyword evidence="6" id="KW-0539">Nucleus</keyword>
<dbReference type="InterPro" id="IPR009057">
    <property type="entry name" value="Homeodomain-like_sf"/>
</dbReference>
<dbReference type="Gene3D" id="1.10.10.60">
    <property type="entry name" value="Homeodomain-like"/>
    <property type="match status" value="1"/>
</dbReference>
<reference evidence="10 12" key="3">
    <citation type="submission" date="2017-11" db="EMBL/GenBank/DDBJ databases">
        <title>De-novo sequencing of pomegranate (Punica granatum L.) genome.</title>
        <authorList>
            <person name="Akparov Z."/>
            <person name="Amiraslanov A."/>
            <person name="Hajiyeva S."/>
            <person name="Abbasov M."/>
            <person name="Kaur K."/>
            <person name="Hamwieh A."/>
            <person name="Solovyev V."/>
            <person name="Salamov A."/>
            <person name="Braich B."/>
            <person name="Kosarev P."/>
            <person name="Mahmoud A."/>
            <person name="Hajiyev E."/>
            <person name="Babayeva S."/>
            <person name="Izzatullayeva V."/>
            <person name="Mammadov A."/>
            <person name="Mammadov A."/>
            <person name="Sharifova S."/>
            <person name="Ojaghi J."/>
            <person name="Eynullazada K."/>
            <person name="Bayramov B."/>
            <person name="Abdulazimova A."/>
            <person name="Shahmuradov I."/>
        </authorList>
    </citation>
    <scope>NUCLEOTIDE SEQUENCE [LARGE SCALE GENOMIC DNA]</scope>
    <source>
        <strain evidence="10">AG2017</strain>
        <strain evidence="12">cv. AG2017</strain>
        <tissue evidence="10">Leaf</tissue>
    </source>
</reference>
<dbReference type="InterPro" id="IPR006447">
    <property type="entry name" value="Myb_dom_plants"/>
</dbReference>
<dbReference type="Pfam" id="PF14379">
    <property type="entry name" value="Myb_CC_LHEQLE"/>
    <property type="match status" value="1"/>
</dbReference>
<proteinExistence type="inferred from homology"/>
<dbReference type="OrthoDB" id="551907at2759"/>
<keyword evidence="4" id="KW-0175">Coiled coil</keyword>
<dbReference type="EMBL" id="MTKT01002214">
    <property type="protein sequence ID" value="OWM81737.1"/>
    <property type="molecule type" value="Genomic_DNA"/>
</dbReference>
<dbReference type="InterPro" id="IPR001005">
    <property type="entry name" value="SANT/Myb"/>
</dbReference>
<dbReference type="Proteomes" id="UP000197138">
    <property type="component" value="Unassembled WGS sequence"/>
</dbReference>
<evidence type="ECO:0000313" key="12">
    <source>
        <dbReference type="Proteomes" id="UP000233551"/>
    </source>
</evidence>
<comment type="caution">
    <text evidence="9">The sequence shown here is derived from an EMBL/GenBank/DDBJ whole genome shotgun (WGS) entry which is preliminary data.</text>
</comment>
<reference evidence="11" key="1">
    <citation type="journal article" date="2017" name="Plant J.">
        <title>The pomegranate (Punica granatum L.) genome and the genomics of punicalagin biosynthesis.</title>
        <authorList>
            <person name="Qin G."/>
            <person name="Xu C."/>
            <person name="Ming R."/>
            <person name="Tang H."/>
            <person name="Guyot R."/>
            <person name="Kramer E.M."/>
            <person name="Hu Y."/>
            <person name="Yi X."/>
            <person name="Qi Y."/>
            <person name="Xu X."/>
            <person name="Gao Z."/>
            <person name="Pan H."/>
            <person name="Jian J."/>
            <person name="Tian Y."/>
            <person name="Yue Z."/>
            <person name="Xu Y."/>
        </authorList>
    </citation>
    <scope>NUCLEOTIDE SEQUENCE [LARGE SCALE GENOMIC DNA]</scope>
    <source>
        <strain evidence="11">cv. Dabenzi</strain>
    </source>
</reference>
<dbReference type="InterPro" id="IPR025756">
    <property type="entry name" value="Myb_CC_LHEQLE"/>
</dbReference>
<feature type="domain" description="HTH myb-type" evidence="8">
    <location>
        <begin position="8"/>
        <end position="68"/>
    </location>
</feature>
<evidence type="ECO:0000259" key="8">
    <source>
        <dbReference type="PROSITE" id="PS51294"/>
    </source>
</evidence>
<dbReference type="InterPro" id="IPR046955">
    <property type="entry name" value="PHR1-like"/>
</dbReference>
<dbReference type="PROSITE" id="PS51294">
    <property type="entry name" value="HTH_MYB"/>
    <property type="match status" value="1"/>
</dbReference>
<keyword evidence="5" id="KW-0804">Transcription</keyword>
<dbReference type="SUPFAM" id="SSF46689">
    <property type="entry name" value="Homeodomain-like"/>
    <property type="match status" value="1"/>
</dbReference>
<evidence type="ECO:0000256" key="6">
    <source>
        <dbReference type="ARBA" id="ARBA00023242"/>
    </source>
</evidence>
<dbReference type="GO" id="GO:0005634">
    <property type="term" value="C:nucleus"/>
    <property type="evidence" value="ECO:0007669"/>
    <property type="project" value="UniProtKB-SubCell"/>
</dbReference>
<dbReference type="GO" id="GO:0003677">
    <property type="term" value="F:DNA binding"/>
    <property type="evidence" value="ECO:0007669"/>
    <property type="project" value="InterPro"/>
</dbReference>
<evidence type="ECO:0000313" key="11">
    <source>
        <dbReference type="Proteomes" id="UP000197138"/>
    </source>
</evidence>
<evidence type="ECO:0000256" key="5">
    <source>
        <dbReference type="ARBA" id="ARBA00023163"/>
    </source>
</evidence>
<dbReference type="Proteomes" id="UP000233551">
    <property type="component" value="Unassembled WGS sequence"/>
</dbReference>
<evidence type="ECO:0000313" key="10">
    <source>
        <dbReference type="EMBL" id="PKI34505.1"/>
    </source>
</evidence>
<dbReference type="InterPro" id="IPR017930">
    <property type="entry name" value="Myb_dom"/>
</dbReference>